<dbReference type="RefSeq" id="WP_380730531.1">
    <property type="nucleotide sequence ID" value="NZ_JBHTLK010000433.1"/>
</dbReference>
<comment type="caution">
    <text evidence="2">The sequence shown here is derived from an EMBL/GenBank/DDBJ whole genome shotgun (WGS) entry which is preliminary data.</text>
</comment>
<evidence type="ECO:0000313" key="3">
    <source>
        <dbReference type="Proteomes" id="UP001597168"/>
    </source>
</evidence>
<evidence type="ECO:0000313" key="2">
    <source>
        <dbReference type="EMBL" id="MFD1152563.1"/>
    </source>
</evidence>
<dbReference type="Proteomes" id="UP001597168">
    <property type="component" value="Unassembled WGS sequence"/>
</dbReference>
<evidence type="ECO:0000259" key="1">
    <source>
        <dbReference type="Pfam" id="PF12770"/>
    </source>
</evidence>
<keyword evidence="3" id="KW-1185">Reference proteome</keyword>
<accession>A0ABW3R661</accession>
<reference evidence="3" key="1">
    <citation type="journal article" date="2019" name="Int. J. Syst. Evol. Microbiol.">
        <title>The Global Catalogue of Microorganisms (GCM) 10K type strain sequencing project: providing services to taxonomists for standard genome sequencing and annotation.</title>
        <authorList>
            <consortium name="The Broad Institute Genomics Platform"/>
            <consortium name="The Broad Institute Genome Sequencing Center for Infectious Disease"/>
            <person name="Wu L."/>
            <person name="Ma J."/>
        </authorList>
    </citation>
    <scope>NUCLEOTIDE SEQUENCE [LARGE SCALE GENOMIC DNA]</scope>
    <source>
        <strain evidence="3">CCUG 60214</strain>
    </source>
</reference>
<name>A0ABW3R661_9PSEU</name>
<protein>
    <submittedName>
        <fullName evidence="2">CHAT domain-containing protein</fullName>
    </submittedName>
</protein>
<feature type="domain" description="CHAT" evidence="1">
    <location>
        <begin position="1"/>
        <end position="149"/>
    </location>
</feature>
<feature type="non-terminal residue" evidence="2">
    <location>
        <position position="1"/>
    </location>
</feature>
<organism evidence="2 3">
    <name type="scientific">Saccharothrix hoggarensis</name>
    <dbReference type="NCBI Taxonomy" id="913853"/>
    <lineage>
        <taxon>Bacteria</taxon>
        <taxon>Bacillati</taxon>
        <taxon>Actinomycetota</taxon>
        <taxon>Actinomycetes</taxon>
        <taxon>Pseudonocardiales</taxon>
        <taxon>Pseudonocardiaceae</taxon>
        <taxon>Saccharothrix</taxon>
    </lineage>
</organism>
<dbReference type="Pfam" id="PF12770">
    <property type="entry name" value="CHAT"/>
    <property type="match status" value="1"/>
</dbReference>
<gene>
    <name evidence="2" type="ORF">ACFQ3T_35950</name>
</gene>
<proteinExistence type="predicted"/>
<dbReference type="InterPro" id="IPR024983">
    <property type="entry name" value="CHAT_dom"/>
</dbReference>
<sequence>AVARLAGSASVLVGAAATVDAVASAMDGAPLAHVAAHGSFRADNPLFSALELADGPLTVYDLERLRTPPARVVLSACDSGLSAVRPGDELMGFTAALLGLGTRTLVAPVIPVPADVTTPLMVDLHRRLDAGEPPAVALAGAQEAHREDGDAAFAASAGFLCFGA</sequence>
<dbReference type="EMBL" id="JBHTLK010000433">
    <property type="protein sequence ID" value="MFD1152563.1"/>
    <property type="molecule type" value="Genomic_DNA"/>
</dbReference>